<protein>
    <submittedName>
        <fullName evidence="2">Uncharacterized protein</fullName>
    </submittedName>
</protein>
<keyword evidence="1" id="KW-0472">Membrane</keyword>
<evidence type="ECO:0000256" key="1">
    <source>
        <dbReference type="SAM" id="Phobius"/>
    </source>
</evidence>
<feature type="transmembrane region" description="Helical" evidence="1">
    <location>
        <begin position="57"/>
        <end position="75"/>
    </location>
</feature>
<dbReference type="AlphaFoldDB" id="S6AC04"/>
<accession>S6AC04</accession>
<dbReference type="HOGENOM" id="CLU_1593706_0_0_4"/>
<feature type="transmembrane region" description="Helical" evidence="1">
    <location>
        <begin position="87"/>
        <end position="107"/>
    </location>
</feature>
<reference evidence="2 3" key="1">
    <citation type="journal article" date="2012" name="Appl. Environ. Microbiol.">
        <title>Draft genome sequence of a psychrotolerant sulfur-oxidizing bacterium, Sulfuricella denitrificans skB26, and proteomic insights into cold adaptation.</title>
        <authorList>
            <person name="Watanabe T."/>
            <person name="Kojima H."/>
            <person name="Fukui M."/>
        </authorList>
    </citation>
    <scope>NUCLEOTIDE SEQUENCE [LARGE SCALE GENOMIC DNA]</scope>
    <source>
        <strain evidence="3">skB26</strain>
    </source>
</reference>
<dbReference type="EMBL" id="AP013066">
    <property type="protein sequence ID" value="BAN35163.1"/>
    <property type="molecule type" value="Genomic_DNA"/>
</dbReference>
<keyword evidence="3" id="KW-1185">Reference proteome</keyword>
<gene>
    <name evidence="2" type="ORF">SCD_n01336</name>
</gene>
<evidence type="ECO:0000313" key="2">
    <source>
        <dbReference type="EMBL" id="BAN35163.1"/>
    </source>
</evidence>
<dbReference type="Proteomes" id="UP000015559">
    <property type="component" value="Chromosome"/>
</dbReference>
<evidence type="ECO:0000313" key="3">
    <source>
        <dbReference type="Proteomes" id="UP000015559"/>
    </source>
</evidence>
<dbReference type="STRING" id="1163617.SCD_n01336"/>
<feature type="transmembrane region" description="Helical" evidence="1">
    <location>
        <begin position="20"/>
        <end position="45"/>
    </location>
</feature>
<proteinExistence type="predicted"/>
<name>S6AC04_SULDS</name>
<organism evidence="2 3">
    <name type="scientific">Sulfuricella denitrificans (strain DSM 22764 / NBRC 105220 / skB26)</name>
    <dbReference type="NCBI Taxonomy" id="1163617"/>
    <lineage>
        <taxon>Bacteria</taxon>
        <taxon>Pseudomonadati</taxon>
        <taxon>Pseudomonadota</taxon>
        <taxon>Betaproteobacteria</taxon>
        <taxon>Nitrosomonadales</taxon>
        <taxon>Sulfuricellaceae</taxon>
        <taxon>Sulfuricella</taxon>
    </lineage>
</organism>
<sequence>MTIRALSLSKFFMRTMTGIIFFPLVFLGQLTVGHEVALFPLYMIPVAQFSWEFGRKGLAISVVLAVCLWILSSSMSGQEYSEEWLRYWNGLIRGIVYFLAGFFILMFKRTLETHRQRMEAMRALLNVCHGCGAVQGSDGRWIPMDELLSSTVSHQCECPKCSQVAKD</sequence>
<dbReference type="eggNOG" id="ENOG502ZJJI">
    <property type="taxonomic scope" value="Bacteria"/>
</dbReference>
<keyword evidence="1" id="KW-1133">Transmembrane helix</keyword>
<dbReference type="RefSeq" id="WP_021035816.1">
    <property type="nucleotide sequence ID" value="NC_022357.1"/>
</dbReference>
<dbReference type="KEGG" id="sdr:SCD_n01336"/>
<keyword evidence="1" id="KW-0812">Transmembrane</keyword>